<keyword evidence="4" id="KW-0689">Ribosomal protein</keyword>
<dbReference type="Pfam" id="PF01280">
    <property type="entry name" value="Ribosomal_L19e"/>
    <property type="match status" value="1"/>
</dbReference>
<keyword evidence="5" id="KW-0687">Ribonucleoprotein</keyword>
<dbReference type="InterPro" id="IPR039547">
    <property type="entry name" value="Ribosomal_eL19"/>
</dbReference>
<keyword evidence="3" id="KW-0164">Citrullination</keyword>
<dbReference type="STRING" id="37293.ENSANAP00000018801"/>
<evidence type="ECO:0000256" key="8">
    <source>
        <dbReference type="ARBA" id="ARBA00035324"/>
    </source>
</evidence>
<dbReference type="PANTHER" id="PTHR10722">
    <property type="entry name" value="60S RIBOSOMAL PROTEIN L19"/>
    <property type="match status" value="1"/>
</dbReference>
<comment type="subunit">
    <text evidence="2">Component of the large ribosomal subunit.</text>
</comment>
<feature type="domain" description="Large ribosomal subunit protein eL19" evidence="10">
    <location>
        <begin position="3"/>
        <end position="146"/>
    </location>
</feature>
<evidence type="ECO:0000256" key="6">
    <source>
        <dbReference type="ARBA" id="ARBA00034092"/>
    </source>
</evidence>
<evidence type="ECO:0000256" key="3">
    <source>
        <dbReference type="ARBA" id="ARBA00022934"/>
    </source>
</evidence>
<evidence type="ECO:0000256" key="5">
    <source>
        <dbReference type="ARBA" id="ARBA00023274"/>
    </source>
</evidence>
<dbReference type="GO" id="GO:0006412">
    <property type="term" value="P:translation"/>
    <property type="evidence" value="ECO:0007669"/>
    <property type="project" value="InterPro"/>
</dbReference>
<sequence>MSTLRLQKRLASSVLRCGKKKVWLDTNETNEIANANSRQQIQKLINNGLIIRKPVTVHSRARCRKNTLACRKGRHMGIDKRKGTANARMPEKVARMRRTRILRRMLRRYRESKKIDRHMYHSLYLKVKGNVFKNKRILMEHIHKLKADKAHKKLLADQAKARRSKTKEARKRHEESLQAKKEEFIKTFQSKELTTTKITNSL</sequence>
<dbReference type="CDD" id="cd01417">
    <property type="entry name" value="Ribosomal_L19e_E"/>
    <property type="match status" value="1"/>
</dbReference>
<dbReference type="InterPro" id="IPR015972">
    <property type="entry name" value="Ribosomal_eL19_dom1"/>
</dbReference>
<name>A0A2K5DCY3_AOTNA</name>
<evidence type="ECO:0000256" key="7">
    <source>
        <dbReference type="ARBA" id="ARBA00035217"/>
    </source>
</evidence>
<dbReference type="GO" id="GO:0022625">
    <property type="term" value="C:cytosolic large ribosomal subunit"/>
    <property type="evidence" value="ECO:0007669"/>
    <property type="project" value="InterPro"/>
</dbReference>
<comment type="similarity">
    <text evidence="1">Belongs to the eukaryotic ribosomal protein eL19 family.</text>
</comment>
<dbReference type="SMART" id="SM01416">
    <property type="entry name" value="Ribosomal_L19e"/>
    <property type="match status" value="1"/>
</dbReference>
<dbReference type="Gene3D" id="1.10.1650.10">
    <property type="match status" value="1"/>
</dbReference>
<evidence type="ECO:0000256" key="1">
    <source>
        <dbReference type="ARBA" id="ARBA00011082"/>
    </source>
</evidence>
<dbReference type="InterPro" id="IPR035970">
    <property type="entry name" value="60S_ribosomal_eL19_sf"/>
</dbReference>
<feature type="compositionally biased region" description="Basic and acidic residues" evidence="9">
    <location>
        <begin position="171"/>
        <end position="181"/>
    </location>
</feature>
<dbReference type="GO" id="GO:0003735">
    <property type="term" value="F:structural constituent of ribosome"/>
    <property type="evidence" value="ECO:0007669"/>
    <property type="project" value="InterPro"/>
</dbReference>
<dbReference type="FunFam" id="1.10.1200.240:FF:000001">
    <property type="entry name" value="Ribosomal protein L19"/>
    <property type="match status" value="1"/>
</dbReference>
<dbReference type="GO" id="GO:0003723">
    <property type="term" value="F:RNA binding"/>
    <property type="evidence" value="ECO:0007669"/>
    <property type="project" value="InterPro"/>
</dbReference>
<dbReference type="FunFam" id="1.10.1650.10:FF:000001">
    <property type="entry name" value="Ribosomal protein L19"/>
    <property type="match status" value="1"/>
</dbReference>
<accession>A0A2K5DCY3</accession>
<dbReference type="InterPro" id="IPR057259">
    <property type="entry name" value="Ribosomal_L19e"/>
</dbReference>
<feature type="region of interest" description="Disordered" evidence="9">
    <location>
        <begin position="160"/>
        <end position="181"/>
    </location>
</feature>
<reference evidence="11" key="2">
    <citation type="submission" date="2025-09" db="UniProtKB">
        <authorList>
            <consortium name="Ensembl"/>
        </authorList>
    </citation>
    <scope>IDENTIFICATION</scope>
</reference>
<dbReference type="Pfam" id="PF25476">
    <property type="entry name" value="Ribosomal_L19e_C"/>
    <property type="match status" value="1"/>
</dbReference>
<proteinExistence type="inferred from homology"/>
<dbReference type="SUPFAM" id="SSF48140">
    <property type="entry name" value="Ribosomal protein L19 (L19e)"/>
    <property type="match status" value="1"/>
</dbReference>
<dbReference type="Proteomes" id="UP000233020">
    <property type="component" value="Unplaced"/>
</dbReference>
<dbReference type="InterPro" id="IPR057260">
    <property type="entry name" value="Ribosomal_L19e_C"/>
</dbReference>
<evidence type="ECO:0000256" key="9">
    <source>
        <dbReference type="SAM" id="MobiDB-lite"/>
    </source>
</evidence>
<protein>
    <recommendedName>
        <fullName evidence="7">Large ribosomal subunit protein eL19</fullName>
    </recommendedName>
    <alternativeName>
        <fullName evidence="8">60S ribosomal protein L19</fullName>
    </alternativeName>
</protein>
<dbReference type="Ensembl" id="ENSANAT00000036667.1">
    <property type="protein sequence ID" value="ENSANAP00000018801.1"/>
    <property type="gene ID" value="ENSANAG00000027223.1"/>
</dbReference>
<dbReference type="GeneTree" id="ENSGT00390000012628"/>
<feature type="compositionally biased region" description="Basic residues" evidence="9">
    <location>
        <begin position="161"/>
        <end position="170"/>
    </location>
</feature>
<dbReference type="InterPro" id="IPR033935">
    <property type="entry name" value="Ribosomal_eL19_euk"/>
</dbReference>
<evidence type="ECO:0000256" key="2">
    <source>
        <dbReference type="ARBA" id="ARBA00011133"/>
    </source>
</evidence>
<dbReference type="AlphaFoldDB" id="A0A2K5DCY3"/>
<evidence type="ECO:0000259" key="10">
    <source>
        <dbReference type="SMART" id="SM01416"/>
    </source>
</evidence>
<dbReference type="InterPro" id="IPR000196">
    <property type="entry name" value="Ribosomal_eL19_dom"/>
</dbReference>
<evidence type="ECO:0000256" key="4">
    <source>
        <dbReference type="ARBA" id="ARBA00022980"/>
    </source>
</evidence>
<reference evidence="11" key="1">
    <citation type="submission" date="2025-08" db="UniProtKB">
        <authorList>
            <consortium name="Ensembl"/>
        </authorList>
    </citation>
    <scope>IDENTIFICATION</scope>
</reference>
<evidence type="ECO:0000313" key="12">
    <source>
        <dbReference type="Proteomes" id="UP000233020"/>
    </source>
</evidence>
<organism evidence="11 12">
    <name type="scientific">Aotus nancymaae</name>
    <name type="common">Ma's night monkey</name>
    <dbReference type="NCBI Taxonomy" id="37293"/>
    <lineage>
        <taxon>Eukaryota</taxon>
        <taxon>Metazoa</taxon>
        <taxon>Chordata</taxon>
        <taxon>Craniata</taxon>
        <taxon>Vertebrata</taxon>
        <taxon>Euteleostomi</taxon>
        <taxon>Mammalia</taxon>
        <taxon>Eutheria</taxon>
        <taxon>Euarchontoglires</taxon>
        <taxon>Primates</taxon>
        <taxon>Haplorrhini</taxon>
        <taxon>Platyrrhini</taxon>
        <taxon>Aotidae</taxon>
        <taxon>Aotus</taxon>
    </lineage>
</organism>
<comment type="function">
    <text evidence="6">Component of the large ribosomal subunit. The ribosome is a large ribonucleoprotein complex responsible for the synthesis of proteins in the cell.</text>
</comment>
<keyword evidence="12" id="KW-1185">Reference proteome</keyword>
<evidence type="ECO:0000313" key="11">
    <source>
        <dbReference type="Ensembl" id="ENSANAP00000018801.1"/>
    </source>
</evidence>
<dbReference type="Gene3D" id="1.10.1200.240">
    <property type="match status" value="1"/>
</dbReference>